<dbReference type="InterPro" id="IPR011010">
    <property type="entry name" value="DNA_brk_join_enz"/>
</dbReference>
<dbReference type="PANTHER" id="PTHR33066:SF2">
    <property type="entry name" value="FILAGGRIN-2-LIKE"/>
    <property type="match status" value="1"/>
</dbReference>
<protein>
    <submittedName>
        <fullName evidence="5 6">Uncharacterized protein LOC117367657</fullName>
    </submittedName>
</protein>
<feature type="region of interest" description="Disordered" evidence="3">
    <location>
        <begin position="59"/>
        <end position="96"/>
    </location>
</feature>
<dbReference type="GeneID" id="117367657"/>
<dbReference type="Gene3D" id="1.10.150.130">
    <property type="match status" value="1"/>
</dbReference>
<keyword evidence="4" id="KW-1185">Reference proteome</keyword>
<dbReference type="PANTHER" id="PTHR33066">
    <property type="entry name" value="INTEGRASE_SAM-LIKE_N DOMAIN-CONTAINING PROTEIN"/>
    <property type="match status" value="1"/>
</dbReference>
<dbReference type="Gene3D" id="1.10.443.10">
    <property type="entry name" value="Intergrase catalytic core"/>
    <property type="match status" value="1"/>
</dbReference>
<dbReference type="GO" id="GO:0015074">
    <property type="term" value="P:DNA integration"/>
    <property type="evidence" value="ECO:0007669"/>
    <property type="project" value="InterPro"/>
</dbReference>
<dbReference type="SUPFAM" id="SSF56349">
    <property type="entry name" value="DNA breaking-rejoining enzymes"/>
    <property type="match status" value="1"/>
</dbReference>
<evidence type="ECO:0000256" key="3">
    <source>
        <dbReference type="SAM" id="MobiDB-lite"/>
    </source>
</evidence>
<dbReference type="Proteomes" id="UP000515159">
    <property type="component" value="Chromosome 10"/>
</dbReference>
<dbReference type="InterPro" id="IPR010998">
    <property type="entry name" value="Integrase_recombinase_N"/>
</dbReference>
<dbReference type="InterPro" id="IPR013762">
    <property type="entry name" value="Integrase-like_cat_sf"/>
</dbReference>
<dbReference type="GO" id="GO:0006310">
    <property type="term" value="P:DNA recombination"/>
    <property type="evidence" value="ECO:0007669"/>
    <property type="project" value="UniProtKB-KW"/>
</dbReference>
<accession>A0A6P8SIS3</accession>
<dbReference type="OrthoDB" id="9908816at2759"/>
<reference evidence="5 6" key="1">
    <citation type="submission" date="2025-04" db="UniProtKB">
        <authorList>
            <consortium name="RefSeq"/>
        </authorList>
    </citation>
    <scope>IDENTIFICATION</scope>
</reference>
<dbReference type="RefSeq" id="XP_033816328.1">
    <property type="nucleotide sequence ID" value="XM_033960437.1"/>
</dbReference>
<dbReference type="RefSeq" id="XP_033816329.1">
    <property type="nucleotide sequence ID" value="XM_033960438.1"/>
</dbReference>
<keyword evidence="2" id="KW-0233">DNA recombination</keyword>
<evidence type="ECO:0000313" key="4">
    <source>
        <dbReference type="Proteomes" id="UP000515159"/>
    </source>
</evidence>
<name>A0A6P8SIS3_GEOSA</name>
<organism evidence="4 5">
    <name type="scientific">Geotrypetes seraphini</name>
    <name type="common">Gaboon caecilian</name>
    <name type="synonym">Caecilia seraphini</name>
    <dbReference type="NCBI Taxonomy" id="260995"/>
    <lineage>
        <taxon>Eukaryota</taxon>
        <taxon>Metazoa</taxon>
        <taxon>Chordata</taxon>
        <taxon>Craniata</taxon>
        <taxon>Vertebrata</taxon>
        <taxon>Euteleostomi</taxon>
        <taxon>Amphibia</taxon>
        <taxon>Gymnophiona</taxon>
        <taxon>Geotrypetes</taxon>
    </lineage>
</organism>
<dbReference type="SUPFAM" id="SSF47823">
    <property type="entry name" value="lambda integrase-like, N-terminal domain"/>
    <property type="match status" value="1"/>
</dbReference>
<dbReference type="KEGG" id="gsh:117367657"/>
<evidence type="ECO:0000313" key="5">
    <source>
        <dbReference type="RefSeq" id="XP_033816328.1"/>
    </source>
</evidence>
<dbReference type="AlphaFoldDB" id="A0A6P8SIS3"/>
<evidence type="ECO:0000256" key="2">
    <source>
        <dbReference type="ARBA" id="ARBA00023172"/>
    </source>
</evidence>
<sequence>MSQILLQVRRTNLSGRRCVPPPLVPASPLCVSSDWKGSSKGHRRQCIPDPHHTVLAASSLVPRPPQPGFSGSLDSPTVPGSSHTTRRPVATSQSSVSQIDSLATAPTLTGDSAFPPEVLHILLASRAPATQRSYAAKWARFQRWCSTRLVHPSTSPLAQVLRYLTSLQVCGLSYNSIRLHLVAISVYHDPVDAVSLVRHPVVKCFFKGLLRLHPPLRPPVPVWDLNLVLQALMAPPFEPLSVVPLKFLTWKTLFLVAITSARQIGELNALVSYSPYTQFLHDKVLLRTHPKFLPKVVSAFHLNQSIVLPTFHPPPHTSPEAERLHTLDCARALRLYLDRTVTRRRPSQLFLSIRPTSSPRPVSKLTLSSWITQLIAYCYASASGPALQEIPPHVTAHDLRAMATTWANLRLAPLHEICRAATWSRIHTFAKHYCLDVESSADASLGSTVLQAAL</sequence>
<evidence type="ECO:0000313" key="6">
    <source>
        <dbReference type="RefSeq" id="XP_033816329.1"/>
    </source>
</evidence>
<feature type="compositionally biased region" description="Polar residues" evidence="3">
    <location>
        <begin position="72"/>
        <end position="83"/>
    </location>
</feature>
<evidence type="ECO:0000256" key="1">
    <source>
        <dbReference type="ARBA" id="ARBA00023125"/>
    </source>
</evidence>
<keyword evidence="1" id="KW-0238">DNA-binding</keyword>
<dbReference type="GO" id="GO:0003677">
    <property type="term" value="F:DNA binding"/>
    <property type="evidence" value="ECO:0007669"/>
    <property type="project" value="UniProtKB-KW"/>
</dbReference>
<proteinExistence type="predicted"/>
<gene>
    <name evidence="5 6" type="primary">LOC117367657</name>
</gene>